<evidence type="ECO:0000256" key="1">
    <source>
        <dbReference type="ARBA" id="ARBA00004571"/>
    </source>
</evidence>
<dbReference type="PROSITE" id="PS52016">
    <property type="entry name" value="TONB_DEPENDENT_REC_3"/>
    <property type="match status" value="1"/>
</dbReference>
<reference evidence="13" key="1">
    <citation type="submission" date="2016-11" db="EMBL/GenBank/DDBJ databases">
        <authorList>
            <person name="Varghese N."/>
            <person name="Submissions S."/>
        </authorList>
    </citation>
    <scope>NUCLEOTIDE SEQUENCE [LARGE SCALE GENOMIC DNA]</scope>
    <source>
        <strain evidence="13">DSM 26884</strain>
    </source>
</reference>
<comment type="similarity">
    <text evidence="8 9">Belongs to the TonB-dependent receptor family.</text>
</comment>
<keyword evidence="7 8" id="KW-0998">Cell outer membrane</keyword>
<dbReference type="eggNOG" id="COG1629">
    <property type="taxonomic scope" value="Bacteria"/>
</dbReference>
<keyword evidence="13" id="KW-1185">Reference proteome</keyword>
<keyword evidence="6 8" id="KW-0472">Membrane</keyword>
<keyword evidence="5 9" id="KW-0798">TonB box</keyword>
<dbReference type="Gene3D" id="2.170.130.10">
    <property type="entry name" value="TonB-dependent receptor, plug domain"/>
    <property type="match status" value="1"/>
</dbReference>
<gene>
    <name evidence="12" type="ORF">SAMN05444350_12036</name>
</gene>
<dbReference type="FunFam" id="2.60.40.1120:FF:000003">
    <property type="entry name" value="Outer membrane protein Omp121"/>
    <property type="match status" value="1"/>
</dbReference>
<sequence>MKNNLSHPCMWQQGHTRYYRLAQSVVLTALLGIGTVQAGQPFITTSLSTQIHSVAMEQQTGNISIKGHVVDNKGEILIGVTVMVKGTNNGVITDMNGNFTITAKNGQTLVLSYIGYKDVEVKVQQSNLNITMQEDAQALDEVVVIGYGTAKKKDLTGAISNIRPTDLKAEMPRNMHDLLRANAAGLNISVNNEAKGGGDFLIRGKGTLKAGSQPLLVVDGVIYNGELSELNPNDIISIDVLKDASSAAVYGAKAANGVIAITTQKGIAGSKPVINVNTSWGLVTPIKSRKLRNAEQFLDFRQAYEIGRQTDEYLEQYPGIYTDPRKLNGIDKVDWYNYDQKDKVTSVSEEELITKWLSRLDLSTPEINNYFNGKLTNWQDLMLNNAVQQNYNVSISKKGEDYQYYWSIGYMDNEGIKDGDAFSRFTTRLNLESNVSKYITVGLNMNFSSRDESAIAVDTKALTWFSPYCSNDVNNPESANQHYPNGSNTIANPFYDRKYTDKKQVYMNLDGTIYGRLNLPFGFSYQMNFTPRLAWNESFEHKSAKNDAWAGEGGSSFRQHNKAFNWQVDNVFNWKYEFFDKHKVEATFLVNAEKSQSWMTKSTNKGYNPSDALGYHGIHLGNNPTALSTDQYTTGDALMGRLFYSFSNKYMLTASVRRDGYSAFGMMNPRATFPAVALAWVFTEEKFMKKTSSWLSYGKLRFSWGENGNRDIGIYAALAELTSNPTCWIDGSGKFYTTTYTLNQKMPNSKLKWERAKSYNIGLDFGLFGDILSGSIEVYKKMTNDLLMDRAIPPITGFSKVLSNMGQLQNTGFELTLNANIMRRKNFEWSATGNFSLNRRKIKHLYGNMKNILDADGNIIGQVEDDDITNKWFIGEDPDRIWDYVGDGVWQQDEAEEAAKYGCQPGDFKYLDLNENGKLDQDDKRHQKYTTPRFRWTLRNNFQLFNDLDVSFMLYSLWGHHGSYADAANNNFDASISCGYDQPYWTPENPINDYARIGSKNLGTHYVNKSFIRLDNITVSYRLPQKWTKVVGIQDLRFNASIHNVAVFAPHYDGWDPESNSPMGRTFNFGINFTL</sequence>
<evidence type="ECO:0000256" key="2">
    <source>
        <dbReference type="ARBA" id="ARBA00022448"/>
    </source>
</evidence>
<evidence type="ECO:0000259" key="10">
    <source>
        <dbReference type="Pfam" id="PF00593"/>
    </source>
</evidence>
<evidence type="ECO:0000256" key="8">
    <source>
        <dbReference type="PROSITE-ProRule" id="PRU01360"/>
    </source>
</evidence>
<keyword evidence="2 8" id="KW-0813">Transport</keyword>
<dbReference type="Gene3D" id="2.40.170.20">
    <property type="entry name" value="TonB-dependent receptor, beta-barrel domain"/>
    <property type="match status" value="1"/>
</dbReference>
<proteinExistence type="inferred from homology"/>
<keyword evidence="3 8" id="KW-1134">Transmembrane beta strand</keyword>
<dbReference type="Gene3D" id="2.60.40.1120">
    <property type="entry name" value="Carboxypeptidase-like, regulatory domain"/>
    <property type="match status" value="1"/>
</dbReference>
<comment type="subcellular location">
    <subcellularLocation>
        <location evidence="1 8">Cell outer membrane</location>
        <topology evidence="1 8">Multi-pass membrane protein</topology>
    </subcellularLocation>
</comment>
<dbReference type="InterPro" id="IPR012910">
    <property type="entry name" value="Plug_dom"/>
</dbReference>
<dbReference type="InterPro" id="IPR008969">
    <property type="entry name" value="CarboxyPept-like_regulatory"/>
</dbReference>
<dbReference type="AlphaFoldDB" id="A0A1M6HXA5"/>
<dbReference type="GeneID" id="92713227"/>
<dbReference type="RefSeq" id="WP_243462455.1">
    <property type="nucleotide sequence ID" value="NZ_FQZN01000020.1"/>
</dbReference>
<evidence type="ECO:0000313" key="13">
    <source>
        <dbReference type="Proteomes" id="UP000184192"/>
    </source>
</evidence>
<dbReference type="Pfam" id="PF07715">
    <property type="entry name" value="Plug"/>
    <property type="match status" value="1"/>
</dbReference>
<evidence type="ECO:0000256" key="5">
    <source>
        <dbReference type="ARBA" id="ARBA00023077"/>
    </source>
</evidence>
<feature type="domain" description="TonB-dependent receptor plug" evidence="11">
    <location>
        <begin position="151"/>
        <end position="258"/>
    </location>
</feature>
<dbReference type="InterPro" id="IPR037066">
    <property type="entry name" value="Plug_dom_sf"/>
</dbReference>
<dbReference type="GO" id="GO:0009279">
    <property type="term" value="C:cell outer membrane"/>
    <property type="evidence" value="ECO:0007669"/>
    <property type="project" value="UniProtKB-SubCell"/>
</dbReference>
<dbReference type="SUPFAM" id="SSF49464">
    <property type="entry name" value="Carboxypeptidase regulatory domain-like"/>
    <property type="match status" value="1"/>
</dbReference>
<dbReference type="SUPFAM" id="SSF56935">
    <property type="entry name" value="Porins"/>
    <property type="match status" value="1"/>
</dbReference>
<evidence type="ECO:0000256" key="4">
    <source>
        <dbReference type="ARBA" id="ARBA00022692"/>
    </source>
</evidence>
<dbReference type="InterPro" id="IPR000531">
    <property type="entry name" value="Beta-barrel_TonB"/>
</dbReference>
<accession>A0A1M6HXA5</accession>
<dbReference type="NCBIfam" id="TIGR04057">
    <property type="entry name" value="SusC_RagA_signa"/>
    <property type="match status" value="1"/>
</dbReference>
<dbReference type="InterPro" id="IPR023997">
    <property type="entry name" value="TonB-dep_OMP_SusC/RagA_CS"/>
</dbReference>
<dbReference type="Pfam" id="PF13715">
    <property type="entry name" value="CarbopepD_reg_2"/>
    <property type="match status" value="1"/>
</dbReference>
<feature type="domain" description="TonB-dependent receptor-like beta-barrel" evidence="10">
    <location>
        <begin position="479"/>
        <end position="1044"/>
    </location>
</feature>
<dbReference type="InterPro" id="IPR039426">
    <property type="entry name" value="TonB-dep_rcpt-like"/>
</dbReference>
<dbReference type="Pfam" id="PF00593">
    <property type="entry name" value="TonB_dep_Rec_b-barrel"/>
    <property type="match status" value="1"/>
</dbReference>
<evidence type="ECO:0000313" key="12">
    <source>
        <dbReference type="EMBL" id="SHJ26869.1"/>
    </source>
</evidence>
<evidence type="ECO:0000256" key="9">
    <source>
        <dbReference type="RuleBase" id="RU003357"/>
    </source>
</evidence>
<dbReference type="InterPro" id="IPR023996">
    <property type="entry name" value="TonB-dep_OMP_SusC/RagA"/>
</dbReference>
<keyword evidence="4 8" id="KW-0812">Transmembrane</keyword>
<dbReference type="EMBL" id="FQZN01000020">
    <property type="protein sequence ID" value="SHJ26869.1"/>
    <property type="molecule type" value="Genomic_DNA"/>
</dbReference>
<evidence type="ECO:0000256" key="7">
    <source>
        <dbReference type="ARBA" id="ARBA00023237"/>
    </source>
</evidence>
<name>A0A1M6HXA5_9BACE</name>
<dbReference type="Proteomes" id="UP000184192">
    <property type="component" value="Unassembled WGS sequence"/>
</dbReference>
<evidence type="ECO:0000256" key="3">
    <source>
        <dbReference type="ARBA" id="ARBA00022452"/>
    </source>
</evidence>
<evidence type="ECO:0000259" key="11">
    <source>
        <dbReference type="Pfam" id="PF07715"/>
    </source>
</evidence>
<organism evidence="12 13">
    <name type="scientific">Bacteroides stercorirosoris</name>
    <dbReference type="NCBI Taxonomy" id="871324"/>
    <lineage>
        <taxon>Bacteria</taxon>
        <taxon>Pseudomonadati</taxon>
        <taxon>Bacteroidota</taxon>
        <taxon>Bacteroidia</taxon>
        <taxon>Bacteroidales</taxon>
        <taxon>Bacteroidaceae</taxon>
        <taxon>Bacteroides</taxon>
    </lineage>
</organism>
<dbReference type="NCBIfam" id="TIGR04056">
    <property type="entry name" value="OMP_RagA_SusC"/>
    <property type="match status" value="1"/>
</dbReference>
<evidence type="ECO:0000256" key="6">
    <source>
        <dbReference type="ARBA" id="ARBA00023136"/>
    </source>
</evidence>
<protein>
    <submittedName>
        <fullName evidence="12">TonB-linked outer membrane protein, SusC/RagA family</fullName>
    </submittedName>
</protein>
<dbReference type="InterPro" id="IPR036942">
    <property type="entry name" value="Beta-barrel_TonB_sf"/>
</dbReference>